<organism evidence="2 3">
    <name type="scientific">Yoonia sediminilitoris</name>
    <dbReference type="NCBI Taxonomy" id="1286148"/>
    <lineage>
        <taxon>Bacteria</taxon>
        <taxon>Pseudomonadati</taxon>
        <taxon>Pseudomonadota</taxon>
        <taxon>Alphaproteobacteria</taxon>
        <taxon>Rhodobacterales</taxon>
        <taxon>Paracoccaceae</taxon>
        <taxon>Yoonia</taxon>
    </lineage>
</organism>
<evidence type="ECO:0000313" key="2">
    <source>
        <dbReference type="EMBL" id="PUB18449.1"/>
    </source>
</evidence>
<feature type="transmembrane region" description="Helical" evidence="1">
    <location>
        <begin position="57"/>
        <end position="83"/>
    </location>
</feature>
<name>A0A2T6KPG3_9RHOB</name>
<dbReference type="Proteomes" id="UP000244523">
    <property type="component" value="Unassembled WGS sequence"/>
</dbReference>
<keyword evidence="1" id="KW-0472">Membrane</keyword>
<sequence length="100" mass="11579">MLISRTLARRRINAGRPTSRKQAWIPVALDTALIVIVLALALQPALFFVYYMQLSLFWLALFFFILFFLPAQIVIVISTIWAVRSRWIDQDERTNPNRGG</sequence>
<accession>A0A2T6KPG3</accession>
<keyword evidence="1" id="KW-1133">Transmembrane helix</keyword>
<dbReference type="EMBL" id="QBUD01000001">
    <property type="protein sequence ID" value="PUB18449.1"/>
    <property type="molecule type" value="Genomic_DNA"/>
</dbReference>
<proteinExistence type="predicted"/>
<keyword evidence="3" id="KW-1185">Reference proteome</keyword>
<dbReference type="RefSeq" id="WP_108384144.1">
    <property type="nucleotide sequence ID" value="NZ_QBUD01000001.1"/>
</dbReference>
<evidence type="ECO:0000313" key="3">
    <source>
        <dbReference type="Proteomes" id="UP000244523"/>
    </source>
</evidence>
<dbReference type="AlphaFoldDB" id="A0A2T6KPG3"/>
<keyword evidence="1" id="KW-0812">Transmembrane</keyword>
<reference evidence="2 3" key="1">
    <citation type="submission" date="2018-04" db="EMBL/GenBank/DDBJ databases">
        <title>Genomic Encyclopedia of Archaeal and Bacterial Type Strains, Phase II (KMG-II): from individual species to whole genera.</title>
        <authorList>
            <person name="Goeker M."/>
        </authorList>
    </citation>
    <scope>NUCLEOTIDE SEQUENCE [LARGE SCALE GENOMIC DNA]</scope>
    <source>
        <strain evidence="2 3">DSM 29955</strain>
    </source>
</reference>
<comment type="caution">
    <text evidence="2">The sequence shown here is derived from an EMBL/GenBank/DDBJ whole genome shotgun (WGS) entry which is preliminary data.</text>
</comment>
<protein>
    <submittedName>
        <fullName evidence="2">Uncharacterized protein</fullName>
    </submittedName>
</protein>
<gene>
    <name evidence="2" type="ORF">C8N45_10133</name>
</gene>
<dbReference type="OrthoDB" id="7652294at2"/>
<evidence type="ECO:0000256" key="1">
    <source>
        <dbReference type="SAM" id="Phobius"/>
    </source>
</evidence>
<feature type="transmembrane region" description="Helical" evidence="1">
    <location>
        <begin position="27"/>
        <end position="51"/>
    </location>
</feature>